<evidence type="ECO:0000256" key="1">
    <source>
        <dbReference type="SAM" id="Phobius"/>
    </source>
</evidence>
<dbReference type="EMBL" id="GBXM01088307">
    <property type="protein sequence ID" value="JAH20270.1"/>
    <property type="molecule type" value="Transcribed_RNA"/>
</dbReference>
<keyword evidence="1" id="KW-0812">Transmembrane</keyword>
<accession>A0A0E9QVL1</accession>
<feature type="transmembrane region" description="Helical" evidence="1">
    <location>
        <begin position="7"/>
        <end position="27"/>
    </location>
</feature>
<organism evidence="2">
    <name type="scientific">Anguilla anguilla</name>
    <name type="common">European freshwater eel</name>
    <name type="synonym">Muraena anguilla</name>
    <dbReference type="NCBI Taxonomy" id="7936"/>
    <lineage>
        <taxon>Eukaryota</taxon>
        <taxon>Metazoa</taxon>
        <taxon>Chordata</taxon>
        <taxon>Craniata</taxon>
        <taxon>Vertebrata</taxon>
        <taxon>Euteleostomi</taxon>
        <taxon>Actinopterygii</taxon>
        <taxon>Neopterygii</taxon>
        <taxon>Teleostei</taxon>
        <taxon>Anguilliformes</taxon>
        <taxon>Anguillidae</taxon>
        <taxon>Anguilla</taxon>
    </lineage>
</organism>
<protein>
    <submittedName>
        <fullName evidence="2">Uncharacterized protein</fullName>
    </submittedName>
</protein>
<name>A0A0E9QVL1_ANGAN</name>
<keyword evidence="1" id="KW-0472">Membrane</keyword>
<proteinExistence type="predicted"/>
<reference evidence="2" key="1">
    <citation type="submission" date="2014-11" db="EMBL/GenBank/DDBJ databases">
        <authorList>
            <person name="Amaro Gonzalez C."/>
        </authorList>
    </citation>
    <scope>NUCLEOTIDE SEQUENCE</scope>
</reference>
<reference evidence="2" key="2">
    <citation type="journal article" date="2015" name="Fish Shellfish Immunol.">
        <title>Early steps in the European eel (Anguilla anguilla)-Vibrio vulnificus interaction in the gills: Role of the RtxA13 toxin.</title>
        <authorList>
            <person name="Callol A."/>
            <person name="Pajuelo D."/>
            <person name="Ebbesson L."/>
            <person name="Teles M."/>
            <person name="MacKenzie S."/>
            <person name="Amaro C."/>
        </authorList>
    </citation>
    <scope>NUCLEOTIDE SEQUENCE</scope>
</reference>
<dbReference type="AlphaFoldDB" id="A0A0E9QVL1"/>
<evidence type="ECO:0000313" key="2">
    <source>
        <dbReference type="EMBL" id="JAH20270.1"/>
    </source>
</evidence>
<keyword evidence="1" id="KW-1133">Transmembrane helix</keyword>
<sequence length="33" mass="3849">MRNVCDFNMDYVFCIIICTAFLKPIFIEGKLCS</sequence>